<dbReference type="GeneID" id="109462825"/>
<gene>
    <name evidence="2" type="primary">LOC109462825</name>
</gene>
<sequence>MFSRNWSRGQDSIKTRTGTYHVRSVAFYKYSGQIPLFVLSSDFNRSSEGKMLSPQNQIALAVGVFLVLMSLLSPSQSCKVVDWQPMSFSEQVEAAEIAVHARVLCKCNGTYGHWPSAYRAVLQVHCVFKGGPLPANLTVDEMGELTSCHHTRVEIGEDYILLLKREGDMYLPDEVNYLSVAFPADQDHFDQVSRTCDLSNFTSPDNTSAQLGCSVSWDGAGADCLGSAGFNRGSLGLLVAVFAMLSFVQALLV</sequence>
<name>A0A6P4XSI3_BRABE</name>
<reference evidence="2" key="1">
    <citation type="submission" date="2025-08" db="UniProtKB">
        <authorList>
            <consortium name="RefSeq"/>
        </authorList>
    </citation>
    <scope>IDENTIFICATION</scope>
    <source>
        <tissue evidence="2">Gonad</tissue>
    </source>
</reference>
<dbReference type="PANTHER" id="PTHR31663:SF6">
    <property type="entry name" value="COILED-COIL DOMAIN-CONTAINING PROTEIN 3-LIKE"/>
    <property type="match status" value="1"/>
</dbReference>
<dbReference type="Proteomes" id="UP000515135">
    <property type="component" value="Unplaced"/>
</dbReference>
<dbReference type="RefSeq" id="XP_019615013.1">
    <property type="nucleotide sequence ID" value="XM_019759454.1"/>
</dbReference>
<dbReference type="InterPro" id="IPR040311">
    <property type="entry name" value="CCDC3"/>
</dbReference>
<proteinExistence type="predicted"/>
<protein>
    <submittedName>
        <fullName evidence="2">Uncharacterized protein LOC109462825 isoform X1</fullName>
    </submittedName>
</protein>
<keyword evidence="1" id="KW-1185">Reference proteome</keyword>
<dbReference type="PANTHER" id="PTHR31663">
    <property type="entry name" value="COILED-COIL DOMAIN-CONTAINING PROTEIN 3"/>
    <property type="match status" value="1"/>
</dbReference>
<evidence type="ECO:0000313" key="2">
    <source>
        <dbReference type="RefSeq" id="XP_019615013.1"/>
    </source>
</evidence>
<dbReference type="AlphaFoldDB" id="A0A6P4XSI3"/>
<dbReference type="KEGG" id="bbel:109462825"/>
<evidence type="ECO:0000313" key="1">
    <source>
        <dbReference type="Proteomes" id="UP000515135"/>
    </source>
</evidence>
<dbReference type="OrthoDB" id="10055700at2759"/>
<organism evidence="1 2">
    <name type="scientific">Branchiostoma belcheri</name>
    <name type="common">Amphioxus</name>
    <dbReference type="NCBI Taxonomy" id="7741"/>
    <lineage>
        <taxon>Eukaryota</taxon>
        <taxon>Metazoa</taxon>
        <taxon>Chordata</taxon>
        <taxon>Cephalochordata</taxon>
        <taxon>Leptocardii</taxon>
        <taxon>Amphioxiformes</taxon>
        <taxon>Branchiostomatidae</taxon>
        <taxon>Branchiostoma</taxon>
    </lineage>
</organism>
<accession>A0A6P4XSI3</accession>